<comment type="caution">
    <text evidence="1">The sequence shown here is derived from an EMBL/GenBank/DDBJ whole genome shotgun (WGS) entry which is preliminary data.</text>
</comment>
<name>A0ACC0Q7R9_RHOML</name>
<accession>A0ACC0Q7R9</accession>
<organism evidence="1 2">
    <name type="scientific">Rhododendron molle</name>
    <name type="common">Chinese azalea</name>
    <name type="synonym">Azalea mollis</name>
    <dbReference type="NCBI Taxonomy" id="49168"/>
    <lineage>
        <taxon>Eukaryota</taxon>
        <taxon>Viridiplantae</taxon>
        <taxon>Streptophyta</taxon>
        <taxon>Embryophyta</taxon>
        <taxon>Tracheophyta</taxon>
        <taxon>Spermatophyta</taxon>
        <taxon>Magnoliopsida</taxon>
        <taxon>eudicotyledons</taxon>
        <taxon>Gunneridae</taxon>
        <taxon>Pentapetalae</taxon>
        <taxon>asterids</taxon>
        <taxon>Ericales</taxon>
        <taxon>Ericaceae</taxon>
        <taxon>Ericoideae</taxon>
        <taxon>Rhodoreae</taxon>
        <taxon>Rhododendron</taxon>
    </lineage>
</organism>
<evidence type="ECO:0000313" key="1">
    <source>
        <dbReference type="EMBL" id="KAI8573404.1"/>
    </source>
</evidence>
<evidence type="ECO:0000313" key="2">
    <source>
        <dbReference type="Proteomes" id="UP001062846"/>
    </source>
</evidence>
<gene>
    <name evidence="1" type="ORF">RHMOL_Rhmol01G0274800</name>
</gene>
<sequence length="80" mass="9258">MGFSRRIPKRHKMIQSFFADKPAEEEGDETDMARFRFETLLFWQFMVAYSVVEVSNGPCRHGTVRARGGMTRHRHSPGLA</sequence>
<protein>
    <submittedName>
        <fullName evidence="1">Uncharacterized protein</fullName>
    </submittedName>
</protein>
<reference evidence="1" key="1">
    <citation type="submission" date="2022-02" db="EMBL/GenBank/DDBJ databases">
        <title>Plant Genome Project.</title>
        <authorList>
            <person name="Zhang R.-G."/>
        </authorList>
    </citation>
    <scope>NUCLEOTIDE SEQUENCE</scope>
    <source>
        <strain evidence="1">AT1</strain>
    </source>
</reference>
<dbReference type="EMBL" id="CM046388">
    <property type="protein sequence ID" value="KAI8573404.1"/>
    <property type="molecule type" value="Genomic_DNA"/>
</dbReference>
<dbReference type="Proteomes" id="UP001062846">
    <property type="component" value="Chromosome 1"/>
</dbReference>
<proteinExistence type="predicted"/>
<keyword evidence="2" id="KW-1185">Reference proteome</keyword>